<dbReference type="AlphaFoldDB" id="A0A9Q1LMK9"/>
<dbReference type="SUPFAM" id="SSF54001">
    <property type="entry name" value="Cysteine proteinases"/>
    <property type="match status" value="1"/>
</dbReference>
<protein>
    <recommendedName>
        <fullName evidence="12">Ubiquitin carboxyl-terminal hydrolase 26</fullName>
        <ecNumber evidence="4">3.4.19.12</ecNumber>
    </recommendedName>
    <alternativeName>
        <fullName evidence="15">Deubiquitinating enzyme 26</fullName>
    </alternativeName>
    <alternativeName>
        <fullName evidence="13">Ubiquitin thioesterase 26</fullName>
    </alternativeName>
    <alternativeName>
        <fullName evidence="14">Ubiquitin-specific-processing protease 26</fullName>
    </alternativeName>
</protein>
<dbReference type="InterPro" id="IPR000626">
    <property type="entry name" value="Ubiquitin-like_dom"/>
</dbReference>
<proteinExistence type="inferred from homology"/>
<evidence type="ECO:0000256" key="7">
    <source>
        <dbReference type="ARBA" id="ARBA00022786"/>
    </source>
</evidence>
<dbReference type="InterPro" id="IPR050164">
    <property type="entry name" value="Peptidase_C19"/>
</dbReference>
<feature type="domain" description="DUSP" evidence="19">
    <location>
        <begin position="618"/>
        <end position="721"/>
    </location>
</feature>
<dbReference type="InterPro" id="IPR028889">
    <property type="entry name" value="USP"/>
</dbReference>
<evidence type="ECO:0000256" key="16">
    <source>
        <dbReference type="SAM" id="MobiDB-lite"/>
    </source>
</evidence>
<dbReference type="PROSITE" id="PS00973">
    <property type="entry name" value="USP_2"/>
    <property type="match status" value="1"/>
</dbReference>
<dbReference type="PROSITE" id="PS51283">
    <property type="entry name" value="DUSP"/>
    <property type="match status" value="3"/>
</dbReference>
<dbReference type="PROSITE" id="PS50053">
    <property type="entry name" value="UBIQUITIN_2"/>
    <property type="match status" value="1"/>
</dbReference>
<keyword evidence="9" id="KW-0788">Thiol protease</keyword>
<accession>A0A9Q1LMK9</accession>
<evidence type="ECO:0000259" key="19">
    <source>
        <dbReference type="PROSITE" id="PS51283"/>
    </source>
</evidence>
<evidence type="ECO:0000256" key="1">
    <source>
        <dbReference type="ARBA" id="ARBA00000707"/>
    </source>
</evidence>
<feature type="domain" description="DUSP" evidence="19">
    <location>
        <begin position="747"/>
        <end position="869"/>
    </location>
</feature>
<dbReference type="GO" id="GO:0005829">
    <property type="term" value="C:cytosol"/>
    <property type="evidence" value="ECO:0007669"/>
    <property type="project" value="TreeGrafter"/>
</dbReference>
<evidence type="ECO:0000256" key="15">
    <source>
        <dbReference type="ARBA" id="ARBA00082179"/>
    </source>
</evidence>
<evidence type="ECO:0000313" key="21">
    <source>
        <dbReference type="Proteomes" id="UP001152561"/>
    </source>
</evidence>
<feature type="region of interest" description="Disordered" evidence="16">
    <location>
        <begin position="458"/>
        <end position="477"/>
    </location>
</feature>
<dbReference type="PROSITE" id="PS00972">
    <property type="entry name" value="USP_1"/>
    <property type="match status" value="1"/>
</dbReference>
<dbReference type="PANTHER" id="PTHR24006">
    <property type="entry name" value="UBIQUITIN CARBOXYL-TERMINAL HYDROLASE"/>
    <property type="match status" value="1"/>
</dbReference>
<evidence type="ECO:0000256" key="13">
    <source>
        <dbReference type="ARBA" id="ARBA00075174"/>
    </source>
</evidence>
<feature type="region of interest" description="Disordered" evidence="16">
    <location>
        <begin position="394"/>
        <end position="414"/>
    </location>
</feature>
<organism evidence="20 21">
    <name type="scientific">Anisodus acutangulus</name>
    <dbReference type="NCBI Taxonomy" id="402998"/>
    <lineage>
        <taxon>Eukaryota</taxon>
        <taxon>Viridiplantae</taxon>
        <taxon>Streptophyta</taxon>
        <taxon>Embryophyta</taxon>
        <taxon>Tracheophyta</taxon>
        <taxon>Spermatophyta</taxon>
        <taxon>Magnoliopsida</taxon>
        <taxon>eudicotyledons</taxon>
        <taxon>Gunneridae</taxon>
        <taxon>Pentapetalae</taxon>
        <taxon>asterids</taxon>
        <taxon>lamiids</taxon>
        <taxon>Solanales</taxon>
        <taxon>Solanaceae</taxon>
        <taxon>Solanoideae</taxon>
        <taxon>Hyoscyameae</taxon>
        <taxon>Anisodus</taxon>
    </lineage>
</organism>
<evidence type="ECO:0000256" key="4">
    <source>
        <dbReference type="ARBA" id="ARBA00012759"/>
    </source>
</evidence>
<dbReference type="Gene3D" id="3.30.2230.10">
    <property type="entry name" value="DUSP-like"/>
    <property type="match status" value="2"/>
</dbReference>
<evidence type="ECO:0000256" key="10">
    <source>
        <dbReference type="ARBA" id="ARBA00023242"/>
    </source>
</evidence>
<dbReference type="InterPro" id="IPR033841">
    <property type="entry name" value="Pep_USP48"/>
</dbReference>
<dbReference type="EC" id="3.4.19.12" evidence="4"/>
<comment type="function">
    <text evidence="11">Recognizes and hydrolyzes the peptide bond at the C-terminal Gly of ubiquitin. Involved in the processing of poly-ubiquitin precursors as well as that of ubiquitinated proteins. Deubiquitinates H2BK143ub1 of histone H2B.</text>
</comment>
<evidence type="ECO:0000256" key="11">
    <source>
        <dbReference type="ARBA" id="ARBA00056392"/>
    </source>
</evidence>
<comment type="caution">
    <text evidence="20">The sequence shown here is derived from an EMBL/GenBank/DDBJ whole genome shotgun (WGS) entry which is preliminary data.</text>
</comment>
<feature type="region of interest" description="Disordered" evidence="16">
    <location>
        <begin position="1"/>
        <end position="20"/>
    </location>
</feature>
<dbReference type="CDD" id="cd01795">
    <property type="entry name" value="Ubl_USP48"/>
    <property type="match status" value="1"/>
</dbReference>
<keyword evidence="21" id="KW-1185">Reference proteome</keyword>
<name>A0A9Q1LMK9_9SOLA</name>
<evidence type="ECO:0000256" key="3">
    <source>
        <dbReference type="ARBA" id="ARBA00009085"/>
    </source>
</evidence>
<dbReference type="GO" id="GO:0004197">
    <property type="term" value="F:cysteine-type endopeptidase activity"/>
    <property type="evidence" value="ECO:0007669"/>
    <property type="project" value="InterPro"/>
</dbReference>
<sequence length="1195" mass="135623">MGYHQPNTRNKGKRNRPDDYAETTAEIFRNVLSTRQVTEDDVNQLYMIWKPACQGCRVNTKDNPYCFCGLTPPTNGSRRSGLWQKTSEVVNALGPDPSDDRRASPETPAGLTNLGATCYANSILQCLYMNKSFRDGVFSIEPDVLKQQPVLDQLSLLFAKLHLYKMAFVDSAPFIQTLELDNGVQQDSHEFLTLLFSLLEQCLSRSSVLKARTIVQDLFRGGVSHVTTCSKCGNESEASSKIEDFYELELNVKGLKNLEESLDDYLNVEKLQGDNQYYCDSCATRVDATRSIKLRSLPAVLNFQLKRCIFLPNTTTRKKMTSAFCFPEELNMTRRISEHFQSELIYDLSAILIHKGSAANSGHYVAHIKNENTQQWWEFDDEHVSNLGCQPFGKGSSHSAVKPSQTEKLDHSSSDVITENGNWQASNTDVTEVKTFSSCDAYMLMYVLRCPKDGENMSIDSSGDKEEKKACTSSEADSHLPSHLYEEVEKLNDSYVDLCEQYEAKKESELNFITERRQEVRSILSKAAVQSSEKSYFWISMDWLRQWADNIMPSIIDNTSIQCTHGKVPVSKIGSMKRLSCEAWTMLFSKYGGGPTLAKDDYCIDCLFEVAQSMARADTYRDRRTLMKELAEAALAGNCLNEKLYYISKPWLQQWLRRKNVDSPCEADAGPTAPIRCPHGQLMPEQASGARHVLIPENLWNFIREIAMAVKPDDSVGCSTFFSDSEPCSQCSIQLSEVACIEDTLREFKLKQRKSHERLAMGKSIPLLPGIRYYLLRSSWLSTWKSYSNSSGKSAPCAEPETLDAVIDLLMCEKHSRLLERPPDLACKRGNFLQKLPTTDTFTIITDNDWKLFCEDWGGIEAKGITAEIDFLGNDFLGSSEDMEISEEHMNLNDESNTGPESSRLNIKTSPEVCEECIAERKNSELMRKLNYSNEDISVCFVRGKEPPKSILEASVNSLEPNRRTSKRSRKTSFGNSVNLNVSGSTSVYQLKMMIWEAFGIVKENQVLHKGSLLIDGESACLADLNIFPGDVLWVRDSEIHEHRDIADELSDKKMEAQNTEEGFRGTLLSSSISYQSSTCLTEIIRLAHFVTLRGGFLASIVETKKKGQLFSNARIRLFIIPDPEVTFSLSSLWPRRHYFYPMYFLEEKRKLSFLNYEKVESIWWKMLLLWMNSKEESKELVYSGKSLLRIKLKE</sequence>
<dbReference type="GO" id="GO:0004843">
    <property type="term" value="F:cysteine-type deubiquitinase activity"/>
    <property type="evidence" value="ECO:0007669"/>
    <property type="project" value="UniProtKB-EC"/>
</dbReference>
<keyword evidence="5" id="KW-0645">Protease</keyword>
<feature type="domain" description="USP" evidence="18">
    <location>
        <begin position="109"/>
        <end position="449"/>
    </location>
</feature>
<evidence type="ECO:0000256" key="8">
    <source>
        <dbReference type="ARBA" id="ARBA00022801"/>
    </source>
</evidence>
<dbReference type="InterPro" id="IPR001394">
    <property type="entry name" value="Peptidase_C19_UCH"/>
</dbReference>
<comment type="subcellular location">
    <subcellularLocation>
        <location evidence="2">Nucleus</location>
    </subcellularLocation>
</comment>
<dbReference type="OrthoDB" id="289038at2759"/>
<dbReference type="PANTHER" id="PTHR24006:SF722">
    <property type="entry name" value="UBIQUITIN CARBOXYL-TERMINAL HYDROLASE 48"/>
    <property type="match status" value="1"/>
</dbReference>
<dbReference type="InterPro" id="IPR029071">
    <property type="entry name" value="Ubiquitin-like_domsf"/>
</dbReference>
<dbReference type="FunFam" id="3.30.2230.10:FF:000005">
    <property type="entry name" value="Ubiquitin carboxyl-terminal hydrolase 26"/>
    <property type="match status" value="1"/>
</dbReference>
<feature type="compositionally biased region" description="Basic and acidic residues" evidence="16">
    <location>
        <begin position="462"/>
        <end position="477"/>
    </location>
</feature>
<evidence type="ECO:0000256" key="5">
    <source>
        <dbReference type="ARBA" id="ARBA00022670"/>
    </source>
</evidence>
<dbReference type="GO" id="GO:0006508">
    <property type="term" value="P:proteolysis"/>
    <property type="evidence" value="ECO:0007669"/>
    <property type="project" value="UniProtKB-KW"/>
</dbReference>
<evidence type="ECO:0000256" key="9">
    <source>
        <dbReference type="ARBA" id="ARBA00022807"/>
    </source>
</evidence>
<gene>
    <name evidence="20" type="ORF">K7X08_014682</name>
</gene>
<dbReference type="PROSITE" id="PS50235">
    <property type="entry name" value="USP_3"/>
    <property type="match status" value="1"/>
</dbReference>
<evidence type="ECO:0000256" key="6">
    <source>
        <dbReference type="ARBA" id="ARBA00022737"/>
    </source>
</evidence>
<dbReference type="SUPFAM" id="SSF143791">
    <property type="entry name" value="DUSP-like"/>
    <property type="match status" value="2"/>
</dbReference>
<keyword evidence="6" id="KW-0677">Repeat</keyword>
<evidence type="ECO:0000259" key="17">
    <source>
        <dbReference type="PROSITE" id="PS50053"/>
    </source>
</evidence>
<comment type="catalytic activity">
    <reaction evidence="1">
        <text>Thiol-dependent hydrolysis of ester, thioester, amide, peptide and isopeptide bonds formed by the C-terminal Gly of ubiquitin (a 76-residue protein attached to proteins as an intracellular targeting signal).</text>
        <dbReference type="EC" id="3.4.19.12"/>
    </reaction>
</comment>
<dbReference type="FunFam" id="3.90.70.10:FF:000049">
    <property type="entry name" value="ubiquitin carboxyl-terminal hydrolase 48"/>
    <property type="match status" value="1"/>
</dbReference>
<dbReference type="CDD" id="cd02668">
    <property type="entry name" value="Peptidase_C19L"/>
    <property type="match status" value="1"/>
</dbReference>
<evidence type="ECO:0000256" key="12">
    <source>
        <dbReference type="ARBA" id="ARBA00071636"/>
    </source>
</evidence>
<comment type="similarity">
    <text evidence="3">Belongs to the peptidase C19 family.</text>
</comment>
<dbReference type="InterPro" id="IPR044743">
    <property type="entry name" value="Ubl_USP48"/>
</dbReference>
<evidence type="ECO:0000259" key="18">
    <source>
        <dbReference type="PROSITE" id="PS50235"/>
    </source>
</evidence>
<evidence type="ECO:0000256" key="14">
    <source>
        <dbReference type="ARBA" id="ARBA00078771"/>
    </source>
</evidence>
<dbReference type="GO" id="GO:0005634">
    <property type="term" value="C:nucleus"/>
    <property type="evidence" value="ECO:0007669"/>
    <property type="project" value="UniProtKB-SubCell"/>
</dbReference>
<dbReference type="EMBL" id="JAJAGQ010000017">
    <property type="protein sequence ID" value="KAJ8538142.1"/>
    <property type="molecule type" value="Genomic_DNA"/>
</dbReference>
<dbReference type="SMART" id="SM00695">
    <property type="entry name" value="DUSP"/>
    <property type="match status" value="1"/>
</dbReference>
<dbReference type="GO" id="GO:0016579">
    <property type="term" value="P:protein deubiquitination"/>
    <property type="evidence" value="ECO:0007669"/>
    <property type="project" value="InterPro"/>
</dbReference>
<keyword evidence="7" id="KW-0833">Ubl conjugation pathway</keyword>
<dbReference type="Proteomes" id="UP001152561">
    <property type="component" value="Unassembled WGS sequence"/>
</dbReference>
<dbReference type="InterPro" id="IPR038765">
    <property type="entry name" value="Papain-like_cys_pep_sf"/>
</dbReference>
<dbReference type="Gene3D" id="3.90.70.10">
    <property type="entry name" value="Cysteine proteinases"/>
    <property type="match status" value="1"/>
</dbReference>
<reference evidence="21" key="1">
    <citation type="journal article" date="2023" name="Proc. Natl. Acad. Sci. U.S.A.">
        <title>Genomic and structural basis for evolution of tropane alkaloid biosynthesis.</title>
        <authorList>
            <person name="Wanga Y.-J."/>
            <person name="Taina T."/>
            <person name="Yua J.-Y."/>
            <person name="Lia J."/>
            <person name="Xua B."/>
            <person name="Chenc J."/>
            <person name="D'Auriad J.C."/>
            <person name="Huanga J.-P."/>
            <person name="Huanga S.-X."/>
        </authorList>
    </citation>
    <scope>NUCLEOTIDE SEQUENCE [LARGE SCALE GENOMIC DNA]</scope>
    <source>
        <strain evidence="21">cv. KIB-2019</strain>
    </source>
</reference>
<feature type="domain" description="Ubiquitin-like" evidence="17">
    <location>
        <begin position="952"/>
        <end position="1033"/>
    </location>
</feature>
<dbReference type="Pfam" id="PF06337">
    <property type="entry name" value="DUSP"/>
    <property type="match status" value="1"/>
</dbReference>
<dbReference type="InterPro" id="IPR018200">
    <property type="entry name" value="USP_CS"/>
</dbReference>
<dbReference type="Pfam" id="PF00443">
    <property type="entry name" value="UCH"/>
    <property type="match status" value="1"/>
</dbReference>
<dbReference type="InterPro" id="IPR006615">
    <property type="entry name" value="Pept_C19_DUSP"/>
</dbReference>
<dbReference type="SUPFAM" id="SSF54236">
    <property type="entry name" value="Ubiquitin-like"/>
    <property type="match status" value="1"/>
</dbReference>
<keyword evidence="10" id="KW-0539">Nucleus</keyword>
<evidence type="ECO:0000313" key="20">
    <source>
        <dbReference type="EMBL" id="KAJ8538142.1"/>
    </source>
</evidence>
<feature type="domain" description="DUSP" evidence="19">
    <location>
        <begin position="511"/>
        <end position="603"/>
    </location>
</feature>
<keyword evidence="8" id="KW-0378">Hydrolase</keyword>
<dbReference type="InterPro" id="IPR035927">
    <property type="entry name" value="DUSP-like_sf"/>
</dbReference>
<evidence type="ECO:0000256" key="2">
    <source>
        <dbReference type="ARBA" id="ARBA00004123"/>
    </source>
</evidence>